<evidence type="ECO:0000256" key="1">
    <source>
        <dbReference type="SAM" id="MobiDB-lite"/>
    </source>
</evidence>
<evidence type="ECO:0000313" key="3">
    <source>
        <dbReference type="EMBL" id="CBJ32059.1"/>
    </source>
</evidence>
<gene>
    <name evidence="3" type="ORF">Esi_0306_0004</name>
</gene>
<dbReference type="InParanoid" id="D7FWH1"/>
<dbReference type="AlphaFoldDB" id="D7FWH1"/>
<dbReference type="EMBL" id="FN648494">
    <property type="protein sequence ID" value="CBJ32059.1"/>
    <property type="molecule type" value="Genomic_DNA"/>
</dbReference>
<accession>D7FWH1</accession>
<dbReference type="Proteomes" id="UP000002630">
    <property type="component" value="Linkage Group LG27"/>
</dbReference>
<feature type="transmembrane region" description="Helical" evidence="2">
    <location>
        <begin position="102"/>
        <end position="123"/>
    </location>
</feature>
<sequence length="235" mass="24743">MSSAPAVPAGVRHRAGAAPSTAGRGPPPSTPASRARNDQPKQRKVFLVYWAVCFATAITWLFAVAAASDDAWLQFEGYPLLKLGERCEFSASFCDYYKTGTAFQFFAAIVISATVVVMIVAAFKPAPATGRLGAAAGTMLLVFSVLQLAAFSIMAASAGRLNRDNDNYFQIKAGPTIGVAVIAWVFGLAGGSAILLLRPHATPGQDGPLRRFSRREGVRSAPRPRAPSSPSGVTI</sequence>
<feature type="region of interest" description="Disordered" evidence="1">
    <location>
        <begin position="1"/>
        <end position="38"/>
    </location>
</feature>
<feature type="compositionally biased region" description="Low complexity" evidence="1">
    <location>
        <begin position="219"/>
        <end position="235"/>
    </location>
</feature>
<feature type="transmembrane region" description="Helical" evidence="2">
    <location>
        <begin position="177"/>
        <end position="197"/>
    </location>
</feature>
<evidence type="ECO:0000256" key="2">
    <source>
        <dbReference type="SAM" id="Phobius"/>
    </source>
</evidence>
<feature type="transmembrane region" description="Helical" evidence="2">
    <location>
        <begin position="135"/>
        <end position="157"/>
    </location>
</feature>
<name>D7FWH1_ECTSI</name>
<evidence type="ECO:0000313" key="4">
    <source>
        <dbReference type="Proteomes" id="UP000002630"/>
    </source>
</evidence>
<keyword evidence="2" id="KW-0472">Membrane</keyword>
<proteinExistence type="predicted"/>
<reference evidence="3 4" key="1">
    <citation type="journal article" date="2010" name="Nature">
        <title>The Ectocarpus genome and the independent evolution of multicellularity in brown algae.</title>
        <authorList>
            <person name="Cock J.M."/>
            <person name="Sterck L."/>
            <person name="Rouze P."/>
            <person name="Scornet D."/>
            <person name="Allen A.E."/>
            <person name="Amoutzias G."/>
            <person name="Anthouard V."/>
            <person name="Artiguenave F."/>
            <person name="Aury J.M."/>
            <person name="Badger J.H."/>
            <person name="Beszteri B."/>
            <person name="Billiau K."/>
            <person name="Bonnet E."/>
            <person name="Bothwell J.H."/>
            <person name="Bowler C."/>
            <person name="Boyen C."/>
            <person name="Brownlee C."/>
            <person name="Carrano C.J."/>
            <person name="Charrier B."/>
            <person name="Cho G.Y."/>
            <person name="Coelho S.M."/>
            <person name="Collen J."/>
            <person name="Corre E."/>
            <person name="Da Silva C."/>
            <person name="Delage L."/>
            <person name="Delaroque N."/>
            <person name="Dittami S.M."/>
            <person name="Doulbeau S."/>
            <person name="Elias M."/>
            <person name="Farnham G."/>
            <person name="Gachon C.M."/>
            <person name="Gschloessl B."/>
            <person name="Heesch S."/>
            <person name="Jabbari K."/>
            <person name="Jubin C."/>
            <person name="Kawai H."/>
            <person name="Kimura K."/>
            <person name="Kloareg B."/>
            <person name="Kupper F.C."/>
            <person name="Lang D."/>
            <person name="Le Bail A."/>
            <person name="Leblanc C."/>
            <person name="Lerouge P."/>
            <person name="Lohr M."/>
            <person name="Lopez P.J."/>
            <person name="Martens C."/>
            <person name="Maumus F."/>
            <person name="Michel G."/>
            <person name="Miranda-Saavedra D."/>
            <person name="Morales J."/>
            <person name="Moreau H."/>
            <person name="Motomura T."/>
            <person name="Nagasato C."/>
            <person name="Napoli C.A."/>
            <person name="Nelson D.R."/>
            <person name="Nyvall-Collen P."/>
            <person name="Peters A.F."/>
            <person name="Pommier C."/>
            <person name="Potin P."/>
            <person name="Poulain J."/>
            <person name="Quesneville H."/>
            <person name="Read B."/>
            <person name="Rensing S.A."/>
            <person name="Ritter A."/>
            <person name="Rousvoal S."/>
            <person name="Samanta M."/>
            <person name="Samson G."/>
            <person name="Schroeder D.C."/>
            <person name="Segurens B."/>
            <person name="Strittmatter M."/>
            <person name="Tonon T."/>
            <person name="Tregear J.W."/>
            <person name="Valentin K."/>
            <person name="von Dassow P."/>
            <person name="Yamagishi T."/>
            <person name="Van de Peer Y."/>
            <person name="Wincker P."/>
        </authorList>
    </citation>
    <scope>NUCLEOTIDE SEQUENCE [LARGE SCALE GENOMIC DNA]</scope>
    <source>
        <strain evidence="4">Ec32 / CCAP1310/4</strain>
    </source>
</reference>
<protein>
    <submittedName>
        <fullName evidence="3">Uncharacterized protein</fullName>
    </submittedName>
</protein>
<keyword evidence="2" id="KW-0812">Transmembrane</keyword>
<feature type="transmembrane region" description="Helical" evidence="2">
    <location>
        <begin position="46"/>
        <end position="67"/>
    </location>
</feature>
<keyword evidence="2" id="KW-1133">Transmembrane helix</keyword>
<keyword evidence="4" id="KW-1185">Reference proteome</keyword>
<dbReference type="EMBL" id="FN649752">
    <property type="protein sequence ID" value="CBJ32059.1"/>
    <property type="molecule type" value="Genomic_DNA"/>
</dbReference>
<organism evidence="3 4">
    <name type="scientific">Ectocarpus siliculosus</name>
    <name type="common">Brown alga</name>
    <name type="synonym">Conferva siliculosa</name>
    <dbReference type="NCBI Taxonomy" id="2880"/>
    <lineage>
        <taxon>Eukaryota</taxon>
        <taxon>Sar</taxon>
        <taxon>Stramenopiles</taxon>
        <taxon>Ochrophyta</taxon>
        <taxon>PX clade</taxon>
        <taxon>Phaeophyceae</taxon>
        <taxon>Ectocarpales</taxon>
        <taxon>Ectocarpaceae</taxon>
        <taxon>Ectocarpus</taxon>
    </lineage>
</organism>
<feature type="region of interest" description="Disordered" evidence="1">
    <location>
        <begin position="204"/>
        <end position="235"/>
    </location>
</feature>